<evidence type="ECO:0000256" key="2">
    <source>
        <dbReference type="ARBA" id="ARBA00022840"/>
    </source>
</evidence>
<dbReference type="InterPro" id="IPR051931">
    <property type="entry name" value="PAK3-like"/>
</dbReference>
<evidence type="ECO:0000259" key="4">
    <source>
        <dbReference type="PROSITE" id="PS50011"/>
    </source>
</evidence>
<dbReference type="SMART" id="SM00220">
    <property type="entry name" value="S_TKc"/>
    <property type="match status" value="1"/>
</dbReference>
<evidence type="ECO:0000256" key="1">
    <source>
        <dbReference type="ARBA" id="ARBA00022741"/>
    </source>
</evidence>
<dbReference type="AlphaFoldDB" id="A0A1R2BL57"/>
<reference evidence="5 6" key="1">
    <citation type="submission" date="2016-11" db="EMBL/GenBank/DDBJ databases">
        <title>The macronuclear genome of Stentor coeruleus: a giant cell with tiny introns.</title>
        <authorList>
            <person name="Slabodnick M."/>
            <person name="Ruby J.G."/>
            <person name="Reiff S.B."/>
            <person name="Swart E.C."/>
            <person name="Gosai S."/>
            <person name="Prabakaran S."/>
            <person name="Witkowska E."/>
            <person name="Larue G.E."/>
            <person name="Fisher S."/>
            <person name="Freeman R.M."/>
            <person name="Gunawardena J."/>
            <person name="Chu W."/>
            <person name="Stover N.A."/>
            <person name="Gregory B.D."/>
            <person name="Nowacki M."/>
            <person name="Derisi J."/>
            <person name="Roy S.W."/>
            <person name="Marshall W.F."/>
            <person name="Sood P."/>
        </authorList>
    </citation>
    <scope>NUCLEOTIDE SEQUENCE [LARGE SCALE GENOMIC DNA]</scope>
    <source>
        <strain evidence="5">WM001</strain>
    </source>
</reference>
<dbReference type="PROSITE" id="PS50011">
    <property type="entry name" value="PROTEIN_KINASE_DOM"/>
    <property type="match status" value="1"/>
</dbReference>
<name>A0A1R2BL57_9CILI</name>
<dbReference type="GO" id="GO:0004672">
    <property type="term" value="F:protein kinase activity"/>
    <property type="evidence" value="ECO:0007669"/>
    <property type="project" value="InterPro"/>
</dbReference>
<dbReference type="Pfam" id="PF00069">
    <property type="entry name" value="Pkinase"/>
    <property type="match status" value="1"/>
</dbReference>
<dbReference type="Proteomes" id="UP000187209">
    <property type="component" value="Unassembled WGS sequence"/>
</dbReference>
<keyword evidence="6" id="KW-1185">Reference proteome</keyword>
<dbReference type="InterPro" id="IPR000719">
    <property type="entry name" value="Prot_kinase_dom"/>
</dbReference>
<feature type="binding site" evidence="3">
    <location>
        <position position="121"/>
    </location>
    <ligand>
        <name>ATP</name>
        <dbReference type="ChEBI" id="CHEBI:30616"/>
    </ligand>
</feature>
<dbReference type="InterPro" id="IPR011009">
    <property type="entry name" value="Kinase-like_dom_sf"/>
</dbReference>
<evidence type="ECO:0000313" key="5">
    <source>
        <dbReference type="EMBL" id="OMJ77451.1"/>
    </source>
</evidence>
<dbReference type="Gene3D" id="1.10.510.10">
    <property type="entry name" value="Transferase(Phosphotransferase) domain 1"/>
    <property type="match status" value="1"/>
</dbReference>
<protein>
    <recommendedName>
        <fullName evidence="4">Protein kinase domain-containing protein</fullName>
    </recommendedName>
</protein>
<organism evidence="5 6">
    <name type="scientific">Stentor coeruleus</name>
    <dbReference type="NCBI Taxonomy" id="5963"/>
    <lineage>
        <taxon>Eukaryota</taxon>
        <taxon>Sar</taxon>
        <taxon>Alveolata</taxon>
        <taxon>Ciliophora</taxon>
        <taxon>Postciliodesmatophora</taxon>
        <taxon>Heterotrichea</taxon>
        <taxon>Heterotrichida</taxon>
        <taxon>Stentoridae</taxon>
        <taxon>Stentor</taxon>
    </lineage>
</organism>
<evidence type="ECO:0000256" key="3">
    <source>
        <dbReference type="PROSITE-ProRule" id="PRU10141"/>
    </source>
</evidence>
<dbReference type="EMBL" id="MPUH01000575">
    <property type="protein sequence ID" value="OMJ77451.1"/>
    <property type="molecule type" value="Genomic_DNA"/>
</dbReference>
<dbReference type="GO" id="GO:0005524">
    <property type="term" value="F:ATP binding"/>
    <property type="evidence" value="ECO:0007669"/>
    <property type="project" value="UniProtKB-UniRule"/>
</dbReference>
<feature type="domain" description="Protein kinase" evidence="4">
    <location>
        <begin position="92"/>
        <end position="341"/>
    </location>
</feature>
<comment type="caution">
    <text evidence="5">The sequence shown here is derived from an EMBL/GenBank/DDBJ whole genome shotgun (WGS) entry which is preliminary data.</text>
</comment>
<sequence length="367" mass="42107">MNICSNNSCKKAVGGLFHIKKLCLACKNRFCKKCFFPDPENPDKYPRKGYCWECLLKTHPIKDAPPAPPSESEVNQMKSYIVPIPEDPAQSFNTIKQLGQGTSGKVYKVANRETGKLFALKEISLSVCNRESIIEEFSYSVLTPCPNVVNCFALYRYRGFYAILLELMDFTLLGFLKNWNERQENVIAYIIREVTRGISYIHSNFNIHRDLKSENIFLNQEGNVKIGDFGLSAQLIKERDYRETFAGSPLWTAPEILDGKRYVESVDIWSLGVICYECAEGTTPYGESKNMLELKKNIENHPNPTISSHWSQQFQQFVIFCLQKDPKERKKAHQLLETEFLMNVDEINARRRLVELICASDLISINA</sequence>
<dbReference type="PROSITE" id="PS00107">
    <property type="entry name" value="PROTEIN_KINASE_ATP"/>
    <property type="match status" value="1"/>
</dbReference>
<keyword evidence="1 3" id="KW-0547">Nucleotide-binding</keyword>
<gene>
    <name evidence="5" type="ORF">SteCoe_22970</name>
</gene>
<dbReference type="InterPro" id="IPR017441">
    <property type="entry name" value="Protein_kinase_ATP_BS"/>
</dbReference>
<dbReference type="PANTHER" id="PTHR45832">
    <property type="entry name" value="SERINE/THREONINE-PROTEIN KINASE SAMKA-RELATED-RELATED"/>
    <property type="match status" value="1"/>
</dbReference>
<dbReference type="SUPFAM" id="SSF56112">
    <property type="entry name" value="Protein kinase-like (PK-like)"/>
    <property type="match status" value="1"/>
</dbReference>
<proteinExistence type="predicted"/>
<keyword evidence="2 3" id="KW-0067">ATP-binding</keyword>
<evidence type="ECO:0000313" key="6">
    <source>
        <dbReference type="Proteomes" id="UP000187209"/>
    </source>
</evidence>
<accession>A0A1R2BL57</accession>
<dbReference type="PANTHER" id="PTHR45832:SF18">
    <property type="entry name" value="SERINE_THREONINE-PROTEIN KINASE DST1"/>
    <property type="match status" value="1"/>
</dbReference>
<dbReference type="OrthoDB" id="312324at2759"/>